<keyword evidence="6" id="KW-1185">Reference proteome</keyword>
<evidence type="ECO:0000259" key="3">
    <source>
        <dbReference type="Pfam" id="PF21541"/>
    </source>
</evidence>
<dbReference type="KEGG" id="emc:129325097"/>
<feature type="domain" description="CATSPERB head" evidence="5">
    <location>
        <begin position="453"/>
        <end position="631"/>
    </location>
</feature>
<dbReference type="Proteomes" id="UP001190640">
    <property type="component" value="Chromosome 2"/>
</dbReference>
<dbReference type="InterPro" id="IPR053903">
    <property type="entry name" value="CATSPERB_head"/>
</dbReference>
<evidence type="ECO:0000259" key="4">
    <source>
        <dbReference type="Pfam" id="PF21548"/>
    </source>
</evidence>
<evidence type="ECO:0000256" key="1">
    <source>
        <dbReference type="SAM" id="MobiDB-lite"/>
    </source>
</evidence>
<evidence type="ECO:0000313" key="7">
    <source>
        <dbReference type="RefSeq" id="XP_054828600.1"/>
    </source>
</evidence>
<proteinExistence type="predicted"/>
<reference evidence="7" key="1">
    <citation type="submission" date="2025-08" db="UniProtKB">
        <authorList>
            <consortium name="RefSeq"/>
        </authorList>
    </citation>
    <scope>IDENTIFICATION</scope>
    <source>
        <tissue evidence="7">Blood</tissue>
    </source>
</reference>
<dbReference type="PANTHER" id="PTHR14705:SF0">
    <property type="entry name" value="CATION CHANNEL SPERM-ASSOCIATED AUXILIARY SUBUNIT BETA"/>
    <property type="match status" value="1"/>
</dbReference>
<protein>
    <submittedName>
        <fullName evidence="7">Cation channel sperm-associated auxiliary subunit beta</fullName>
    </submittedName>
</protein>
<name>A0AA97IZZ7_EUBMA</name>
<dbReference type="PANTHER" id="PTHR14705">
    <property type="entry name" value="CATION CHANNEL SPERM-ASSOCIATED PROTEIN SUBUNIT BETA"/>
    <property type="match status" value="1"/>
</dbReference>
<sequence>MGPAMRMEDEDVSAIEDPSSTPVERSIEPLADIAPTEQWYVKFDMHHGLKMFTTEGTLLDVAREPILQWVLSNPVKIETLLSHVINTMVAKSPCANDVAIIGLTFDDTVLGVYMGFSWSGFTTRDTFWNNFTDSICAVLDYECSELSLLNVILTNTRIVLLTTLGLFISEDLRYGNFHELKFFKPNFCGFEMDDYFRAKIWYNIQCLANQENYEVDYIAISFTKDKTLSQESTCFYSNDPFKEWYSCLDRKKQNEKLISRRAVSFLIDYQQNTGVGLLTQQNKALVSVKKLTGHKLHRRRKFPNFWFPDTQFEASGMFFHPNSHFLYVYGNQVWLSEDGGNGFQLLIKLTYETVIKTDTCVHNQAIIFVTDKGSVFYAKAGVHRYAKLTGSIDHDVFNMNFDHLGDLFCITLNDTVKDALEVKKMDVNTLLQVYYTFDVLMLNEDDLSFDGALSPQYVTEEQIIFFSHIPLGPYDNDTIPRFYNLYIGKALEYGMGGSGIINQVFEHNKYPPNFISSIIVDVLDRFPVETSISSPCVLNTLTILQPDPGTTAFKLQLGASDSNIFQVSDIEKTVVIPGFSSFLITDVVDDLTALADATMPYRVPINIVFISRQWFLYDFGTTNGRKWRVIVDRCRYTIQQLDDLPVHAIKYLDLGSKMNFSFRVTPVNVAFQVFQMDLMEVIVGRPSLLDVITEDYWDDTDSYILKIMVQSKFFEQVNYRPPSILGIAVPLTENFYNADPAKPRMRDYFQGSKSSGTYKQCANKKSRSECGCTDNMKLSFFVAFSDCKEKEFPSSIEFKRSIPVSVSVAT</sequence>
<dbReference type="InterPro" id="IPR048788">
    <property type="entry name" value="CATSPERB_2nd"/>
</dbReference>
<dbReference type="Pfam" id="PF21541">
    <property type="entry name" value="CATSPERB_1st"/>
    <property type="match status" value="1"/>
</dbReference>
<gene>
    <name evidence="7" type="primary">CATSPERB</name>
</gene>
<dbReference type="GO" id="GO:0005929">
    <property type="term" value="C:cilium"/>
    <property type="evidence" value="ECO:0007669"/>
    <property type="project" value="TreeGrafter"/>
</dbReference>
<dbReference type="InterPro" id="IPR048789">
    <property type="entry name" value="CATSPERB_C"/>
</dbReference>
<accession>A0AA97IZZ7</accession>
<dbReference type="Pfam" id="PF22830">
    <property type="entry name" value="CATSPERB_head"/>
    <property type="match status" value="1"/>
</dbReference>
<dbReference type="Pfam" id="PF15149">
    <property type="entry name" value="CATSPERB_C"/>
    <property type="match status" value="1"/>
</dbReference>
<evidence type="ECO:0000259" key="5">
    <source>
        <dbReference type="Pfam" id="PF22830"/>
    </source>
</evidence>
<dbReference type="Pfam" id="PF21548">
    <property type="entry name" value="CATSPERB_2nd"/>
    <property type="match status" value="1"/>
</dbReference>
<feature type="domain" description="Cation channel sperm-associated auxiliary subunit beta N-terminal" evidence="3">
    <location>
        <begin position="27"/>
        <end position="60"/>
    </location>
</feature>
<dbReference type="AlphaFoldDB" id="A0AA97IZZ7"/>
<dbReference type="GO" id="GO:0036128">
    <property type="term" value="C:CatSper complex"/>
    <property type="evidence" value="ECO:0007669"/>
    <property type="project" value="InterPro"/>
</dbReference>
<evidence type="ECO:0000259" key="2">
    <source>
        <dbReference type="Pfam" id="PF15149"/>
    </source>
</evidence>
<dbReference type="CTD" id="79820"/>
<organism evidence="6 7">
    <name type="scientific">Eublepharis macularius</name>
    <name type="common">Leopard gecko</name>
    <name type="synonym">Cyrtodactylus macularius</name>
    <dbReference type="NCBI Taxonomy" id="481883"/>
    <lineage>
        <taxon>Eukaryota</taxon>
        <taxon>Metazoa</taxon>
        <taxon>Chordata</taxon>
        <taxon>Craniata</taxon>
        <taxon>Vertebrata</taxon>
        <taxon>Euteleostomi</taxon>
        <taxon>Lepidosauria</taxon>
        <taxon>Squamata</taxon>
        <taxon>Bifurcata</taxon>
        <taxon>Gekkota</taxon>
        <taxon>Eublepharidae</taxon>
        <taxon>Eublepharinae</taxon>
        <taxon>Eublepharis</taxon>
    </lineage>
</organism>
<feature type="domain" description="Cation channel sperm-associated auxiliary subunit beta 2nd" evidence="4">
    <location>
        <begin position="76"/>
        <end position="411"/>
    </location>
</feature>
<dbReference type="InterPro" id="IPR028748">
    <property type="entry name" value="CATSPERB"/>
</dbReference>
<feature type="domain" description="Cation channel sperm-associated protein subunit beta C-terminal" evidence="2">
    <location>
        <begin position="716"/>
        <end position="792"/>
    </location>
</feature>
<dbReference type="GeneID" id="129325097"/>
<feature type="region of interest" description="Disordered" evidence="1">
    <location>
        <begin position="1"/>
        <end position="22"/>
    </location>
</feature>
<evidence type="ECO:0000313" key="6">
    <source>
        <dbReference type="Proteomes" id="UP001190640"/>
    </source>
</evidence>
<dbReference type="RefSeq" id="XP_054828600.1">
    <property type="nucleotide sequence ID" value="XM_054972625.1"/>
</dbReference>
<dbReference type="InterPro" id="IPR048786">
    <property type="entry name" value="CATSPERB_N"/>
</dbReference>